<feature type="compositionally biased region" description="Polar residues" evidence="1">
    <location>
        <begin position="626"/>
        <end position="635"/>
    </location>
</feature>
<feature type="compositionally biased region" description="Polar residues" evidence="1">
    <location>
        <begin position="54"/>
        <end position="63"/>
    </location>
</feature>
<dbReference type="Gene3D" id="1.10.10.60">
    <property type="entry name" value="Homeodomain-like"/>
    <property type="match status" value="1"/>
</dbReference>
<name>A0A8H4N2Z4_9PEZI</name>
<feature type="compositionally biased region" description="Basic and acidic residues" evidence="1">
    <location>
        <begin position="636"/>
        <end position="652"/>
    </location>
</feature>
<feature type="compositionally biased region" description="Polar residues" evidence="1">
    <location>
        <begin position="702"/>
        <end position="714"/>
    </location>
</feature>
<feature type="region of interest" description="Disordered" evidence="1">
    <location>
        <begin position="540"/>
        <end position="568"/>
    </location>
</feature>
<feature type="compositionally biased region" description="Acidic residues" evidence="1">
    <location>
        <begin position="722"/>
        <end position="732"/>
    </location>
</feature>
<feature type="compositionally biased region" description="Low complexity" evidence="1">
    <location>
        <begin position="10"/>
        <end position="28"/>
    </location>
</feature>
<feature type="region of interest" description="Disordered" evidence="1">
    <location>
        <begin position="1"/>
        <end position="63"/>
    </location>
</feature>
<dbReference type="Proteomes" id="UP000572817">
    <property type="component" value="Unassembled WGS sequence"/>
</dbReference>
<feature type="region of interest" description="Disordered" evidence="1">
    <location>
        <begin position="582"/>
        <end position="739"/>
    </location>
</feature>
<reference evidence="2" key="1">
    <citation type="submission" date="2020-04" db="EMBL/GenBank/DDBJ databases">
        <title>Genome Assembly and Annotation of Botryosphaeria dothidea sdau 11-99, a Latent Pathogen of Apple Fruit Ring Rot in China.</title>
        <authorList>
            <person name="Yu C."/>
            <person name="Diao Y."/>
            <person name="Lu Q."/>
            <person name="Zhao J."/>
            <person name="Cui S."/>
            <person name="Peng C."/>
            <person name="He B."/>
            <person name="Liu H."/>
        </authorList>
    </citation>
    <scope>NUCLEOTIDE SEQUENCE [LARGE SCALE GENOMIC DNA]</scope>
    <source>
        <strain evidence="2">Sdau11-99</strain>
    </source>
</reference>
<comment type="caution">
    <text evidence="2">The sequence shown here is derived from an EMBL/GenBank/DDBJ whole genome shotgun (WGS) entry which is preliminary data.</text>
</comment>
<dbReference type="AlphaFoldDB" id="A0A8H4N2Z4"/>
<organism evidence="2 3">
    <name type="scientific">Botryosphaeria dothidea</name>
    <dbReference type="NCBI Taxonomy" id="55169"/>
    <lineage>
        <taxon>Eukaryota</taxon>
        <taxon>Fungi</taxon>
        <taxon>Dikarya</taxon>
        <taxon>Ascomycota</taxon>
        <taxon>Pezizomycotina</taxon>
        <taxon>Dothideomycetes</taxon>
        <taxon>Dothideomycetes incertae sedis</taxon>
        <taxon>Botryosphaeriales</taxon>
        <taxon>Botryosphaeriaceae</taxon>
        <taxon>Botryosphaeria</taxon>
    </lineage>
</organism>
<proteinExistence type="predicted"/>
<sequence length="855" mass="95112">MAQHRRVRSRTTPQPDLPQQRTTRTTRSQSRDIDQIPSQTVSKATKRGVRGKSADSTTSAGSINTSDTWEFRRIGKRNLSIVQEDVDVPYLDLPEPDTEEALGAHEVTPPISTTTYEYAVHQSPGAQSAISGTTAISTAQTVHDPADLNRDMMLEYLDDLYTDADKILKIIAPRAASTNDLASVVSEAMNSSSRLSKLLETRANRLKEACQYFSGANSTTEEPVFIERNSVLASFAGMEDRYDVFRRPDAILYKANLAIFTKELATSTREQQRTYELLLRLDHTMPRYFTSSLRGKQAEDFDQGCSALFNETFRLALDIRTQLAIVLLARQPNFDPHASISEVFFPDFEEDGESEALRLRGWDAVGLGGGGDDDLSRPIKDAILERVKDIRGCFRKDEEALEKGDYVDSNKLDFEFPWSGFVKSTLDWARRRNVELEDEINLSGGVSKIQASLKEYLSTGVPQSPGERRQTASQSQRVSAADVESQSQAIPKPEPAVTGVLRKHLQLLSGLTDNVGNHELVNALGEISAVKGVATEADEDYQPPVQDDDEDGNEDEDGSRTFVDLPAQRRAIQDDLKILRQREKQNKENMRKLSADTGSTPRRSFYDRQAGATRVSFDEPGPSPTREVNSPSNSQDGRRSYETGSHDDDQYKTRPSNSQSRGKGRRIATESDEDDLFETRLTNSKRQVPVQKRARYDPPSVPSSSAQGQSQAHRPSNRIVEDSPDESDDDESGPSHAQQLKVVSRQAKARNIAAGSTAGAKGRTPWSDEEVNALLEGVANHSRATRPWKLIKEGDKMGNNILSRRSNTDLKDKAMNIICNYKMAGQDLPQGLGNFKLPRNLQEKVDKRRGLSSLD</sequence>
<evidence type="ECO:0000313" key="3">
    <source>
        <dbReference type="Proteomes" id="UP000572817"/>
    </source>
</evidence>
<dbReference type="EMBL" id="WWBZ02000033">
    <property type="protein sequence ID" value="KAF4307120.1"/>
    <property type="molecule type" value="Genomic_DNA"/>
</dbReference>
<dbReference type="OrthoDB" id="5398572at2759"/>
<evidence type="ECO:0008006" key="4">
    <source>
        <dbReference type="Google" id="ProtNLM"/>
    </source>
</evidence>
<gene>
    <name evidence="2" type="ORF">GTA08_BOTSDO05845</name>
</gene>
<feature type="compositionally biased region" description="Polar residues" evidence="1">
    <location>
        <begin position="471"/>
        <end position="489"/>
    </location>
</feature>
<keyword evidence="3" id="KW-1185">Reference proteome</keyword>
<protein>
    <recommendedName>
        <fullName evidence="4">Myb-like domain-containing protein</fullName>
    </recommendedName>
</protein>
<feature type="compositionally biased region" description="Acidic residues" evidence="1">
    <location>
        <begin position="540"/>
        <end position="557"/>
    </location>
</feature>
<feature type="compositionally biased region" description="Basic and acidic residues" evidence="1">
    <location>
        <begin position="582"/>
        <end position="594"/>
    </location>
</feature>
<feature type="region of interest" description="Disordered" evidence="1">
    <location>
        <begin position="459"/>
        <end position="495"/>
    </location>
</feature>
<accession>A0A8H4N2Z4</accession>
<dbReference type="CDD" id="cd11660">
    <property type="entry name" value="SANT_TRF"/>
    <property type="match status" value="1"/>
</dbReference>
<evidence type="ECO:0000313" key="2">
    <source>
        <dbReference type="EMBL" id="KAF4307120.1"/>
    </source>
</evidence>
<evidence type="ECO:0000256" key="1">
    <source>
        <dbReference type="SAM" id="MobiDB-lite"/>
    </source>
</evidence>